<gene>
    <name evidence="6" type="ORF">PC110_g18756</name>
    <name evidence="1" type="ORF">PC113_g17071</name>
    <name evidence="2" type="ORF">PC115_g13144</name>
    <name evidence="3" type="ORF">PC117_g14783</name>
    <name evidence="4" type="ORF">PC118_g13829</name>
    <name evidence="5" type="ORF">PC129_g12379</name>
</gene>
<dbReference type="EMBL" id="RCMV01000464">
    <property type="protein sequence ID" value="KAG3216775.1"/>
    <property type="molecule type" value="Genomic_DNA"/>
</dbReference>
<evidence type="ECO:0000313" key="2">
    <source>
        <dbReference type="EMBL" id="KAG2909755.1"/>
    </source>
</evidence>
<keyword evidence="7" id="KW-1185">Reference proteome</keyword>
<dbReference type="OrthoDB" id="99720at2759"/>
<dbReference type="Proteomes" id="UP000251314">
    <property type="component" value="Unassembled WGS sequence"/>
</dbReference>
<organism evidence="6 7">
    <name type="scientific">Phytophthora cactorum</name>
    <dbReference type="NCBI Taxonomy" id="29920"/>
    <lineage>
        <taxon>Eukaryota</taxon>
        <taxon>Sar</taxon>
        <taxon>Stramenopiles</taxon>
        <taxon>Oomycota</taxon>
        <taxon>Peronosporomycetes</taxon>
        <taxon>Peronosporales</taxon>
        <taxon>Peronosporaceae</taxon>
        <taxon>Phytophthora</taxon>
    </lineage>
</organism>
<proteinExistence type="predicted"/>
<reference evidence="1" key="2">
    <citation type="submission" date="2018-10" db="EMBL/GenBank/DDBJ databases">
        <title>Effector identification in a new, highly contiguous assembly of the strawberry crown rot pathogen Phytophthora cactorum.</title>
        <authorList>
            <person name="Armitage A.D."/>
            <person name="Nellist C.F."/>
            <person name="Bates H."/>
            <person name="Vickerstaff R.J."/>
            <person name="Harrison R.J."/>
        </authorList>
    </citation>
    <scope>NUCLEOTIDE SEQUENCE</scope>
    <source>
        <strain evidence="1">15-7</strain>
        <strain evidence="2">4032</strain>
        <strain evidence="3">4040</strain>
        <strain evidence="4">P415</strain>
        <strain evidence="5">P421</strain>
    </source>
</reference>
<dbReference type="EMBL" id="MJFZ01000829">
    <property type="protein sequence ID" value="RAW24824.1"/>
    <property type="molecule type" value="Genomic_DNA"/>
</dbReference>
<dbReference type="Proteomes" id="UP000736787">
    <property type="component" value="Unassembled WGS sequence"/>
</dbReference>
<dbReference type="Proteomes" id="UP000697107">
    <property type="component" value="Unassembled WGS sequence"/>
</dbReference>
<sequence>MGRWQLWVNPRVAEGDRWHSSSVGLVRSPAILGDHLVSELRELARASDDDMALARAGQFLNKKLRGFECERRLLLRLADSARVMLLLQRTIESVLGMNDQLDSEIREIWDRNLESERTEFTREIDKILRNEEKLEVEMGDDNQQLQVLTLLKHQLDHI</sequence>
<dbReference type="EMBL" id="RCML01000487">
    <property type="protein sequence ID" value="KAG2975612.1"/>
    <property type="molecule type" value="Genomic_DNA"/>
</dbReference>
<protein>
    <submittedName>
        <fullName evidence="6">Uncharacterized protein</fullName>
    </submittedName>
</protein>
<dbReference type="Proteomes" id="UP000735874">
    <property type="component" value="Unassembled WGS sequence"/>
</dbReference>
<dbReference type="Proteomes" id="UP000774804">
    <property type="component" value="Unassembled WGS sequence"/>
</dbReference>
<dbReference type="Proteomes" id="UP000760860">
    <property type="component" value="Unassembled WGS sequence"/>
</dbReference>
<dbReference type="VEuPathDB" id="FungiDB:PC110_g18756"/>
<dbReference type="EMBL" id="RCMK01000473">
    <property type="protein sequence ID" value="KAG2926714.1"/>
    <property type="molecule type" value="Genomic_DNA"/>
</dbReference>
<dbReference type="EMBL" id="RCMG01000714">
    <property type="protein sequence ID" value="KAG2850116.1"/>
    <property type="molecule type" value="Genomic_DNA"/>
</dbReference>
<evidence type="ECO:0000313" key="7">
    <source>
        <dbReference type="Proteomes" id="UP000251314"/>
    </source>
</evidence>
<evidence type="ECO:0000313" key="4">
    <source>
        <dbReference type="EMBL" id="KAG2975612.1"/>
    </source>
</evidence>
<name>A0A329RJK5_9STRA</name>
<dbReference type="AlphaFoldDB" id="A0A329RJK5"/>
<dbReference type="EMBL" id="RCMI01000462">
    <property type="protein sequence ID" value="KAG2909755.1"/>
    <property type="molecule type" value="Genomic_DNA"/>
</dbReference>
<evidence type="ECO:0000313" key="5">
    <source>
        <dbReference type="EMBL" id="KAG3216775.1"/>
    </source>
</evidence>
<comment type="caution">
    <text evidence="6">The sequence shown here is derived from an EMBL/GenBank/DDBJ whole genome shotgun (WGS) entry which is preliminary data.</text>
</comment>
<accession>A0A329RJK5</accession>
<evidence type="ECO:0000313" key="1">
    <source>
        <dbReference type="EMBL" id="KAG2850116.1"/>
    </source>
</evidence>
<reference evidence="6 7" key="1">
    <citation type="submission" date="2018-01" db="EMBL/GenBank/DDBJ databases">
        <title>Draft genome of the strawberry crown rot pathogen Phytophthora cactorum.</title>
        <authorList>
            <person name="Armitage A.D."/>
            <person name="Lysoe E."/>
            <person name="Nellist C.F."/>
            <person name="Harrison R.J."/>
            <person name="Brurberg M.B."/>
        </authorList>
    </citation>
    <scope>NUCLEOTIDE SEQUENCE [LARGE SCALE GENOMIC DNA]</scope>
    <source>
        <strain evidence="6 7">10300</strain>
    </source>
</reference>
<evidence type="ECO:0000313" key="3">
    <source>
        <dbReference type="EMBL" id="KAG2926714.1"/>
    </source>
</evidence>
<evidence type="ECO:0000313" key="6">
    <source>
        <dbReference type="EMBL" id="RAW24824.1"/>
    </source>
</evidence>